<evidence type="ECO:0000313" key="3">
    <source>
        <dbReference type="Proteomes" id="UP000263040"/>
    </source>
</evidence>
<accession>A0AAD0WQQ7</accession>
<dbReference type="InterPro" id="IPR036249">
    <property type="entry name" value="Thioredoxin-like_sf"/>
</dbReference>
<dbReference type="AlphaFoldDB" id="A0AAD0WQQ7"/>
<gene>
    <name evidence="2" type="ORF">ASUIS_1044</name>
</gene>
<keyword evidence="3" id="KW-1185">Reference proteome</keyword>
<reference evidence="2 3" key="1">
    <citation type="submission" date="2018-08" db="EMBL/GenBank/DDBJ databases">
        <title>Complete genome of the Arcobacter suis type strain LMG 26152.</title>
        <authorList>
            <person name="Miller W.G."/>
            <person name="Yee E."/>
            <person name="Bono J.L."/>
        </authorList>
    </citation>
    <scope>NUCLEOTIDE SEQUENCE [LARGE SCALE GENOMIC DNA]</scope>
    <source>
        <strain evidence="2 3">CECT 7833</strain>
    </source>
</reference>
<dbReference type="PANTHER" id="PTHR42852">
    <property type="entry name" value="THIOL:DISULFIDE INTERCHANGE PROTEIN DSBE"/>
    <property type="match status" value="1"/>
</dbReference>
<dbReference type="KEGG" id="asui:ASUIS_1044"/>
<dbReference type="SUPFAM" id="SSF52833">
    <property type="entry name" value="Thioredoxin-like"/>
    <property type="match status" value="1"/>
</dbReference>
<dbReference type="PROSITE" id="PS51257">
    <property type="entry name" value="PROKAR_LIPOPROTEIN"/>
    <property type="match status" value="1"/>
</dbReference>
<dbReference type="Gene3D" id="3.40.30.10">
    <property type="entry name" value="Glutaredoxin"/>
    <property type="match status" value="1"/>
</dbReference>
<dbReference type="CDD" id="cd02966">
    <property type="entry name" value="TlpA_like_family"/>
    <property type="match status" value="1"/>
</dbReference>
<dbReference type="PANTHER" id="PTHR42852:SF13">
    <property type="entry name" value="PROTEIN DIPZ"/>
    <property type="match status" value="1"/>
</dbReference>
<dbReference type="EMBL" id="CP032100">
    <property type="protein sequence ID" value="AXX89532.1"/>
    <property type="molecule type" value="Genomic_DNA"/>
</dbReference>
<dbReference type="GO" id="GO:0016491">
    <property type="term" value="F:oxidoreductase activity"/>
    <property type="evidence" value="ECO:0007669"/>
    <property type="project" value="InterPro"/>
</dbReference>
<name>A0AAD0WQQ7_9BACT</name>
<evidence type="ECO:0000313" key="2">
    <source>
        <dbReference type="EMBL" id="AXX89532.1"/>
    </source>
</evidence>
<dbReference type="RefSeq" id="WP_118886074.1">
    <property type="nucleotide sequence ID" value="NZ_CP032100.1"/>
</dbReference>
<dbReference type="Proteomes" id="UP000263040">
    <property type="component" value="Chromosome"/>
</dbReference>
<sequence>MKKSLVSLLVLGFLFIGCDSKSPIDDSVIAKKSLQENKYEFVSQTFNLITTDEKFISFKSTTNGLDFDEFKGKKAVLIDVFATWCPPCIEEIPVLKEVREKYKDNFEIVSVLFEQDKTKEEIVEFISKHGITYPITMGEENFKLAKELGDVKKVPEMFLFSKDGKFVKKFVGKIPKEELEQYIKIAIEN</sequence>
<organism evidence="2 3">
    <name type="scientific">Arcobacter suis CECT 7833</name>
    <dbReference type="NCBI Taxonomy" id="663365"/>
    <lineage>
        <taxon>Bacteria</taxon>
        <taxon>Pseudomonadati</taxon>
        <taxon>Campylobacterota</taxon>
        <taxon>Epsilonproteobacteria</taxon>
        <taxon>Campylobacterales</taxon>
        <taxon>Arcobacteraceae</taxon>
        <taxon>Arcobacter</taxon>
    </lineage>
</organism>
<evidence type="ECO:0000259" key="1">
    <source>
        <dbReference type="PROSITE" id="PS51352"/>
    </source>
</evidence>
<dbReference type="InterPro" id="IPR013740">
    <property type="entry name" value="Redoxin"/>
</dbReference>
<protein>
    <submittedName>
        <fullName evidence="2">Protein disulfide reductase, TlpA family</fullName>
    </submittedName>
</protein>
<dbReference type="InterPro" id="IPR013766">
    <property type="entry name" value="Thioredoxin_domain"/>
</dbReference>
<feature type="domain" description="Thioredoxin" evidence="1">
    <location>
        <begin position="49"/>
        <end position="188"/>
    </location>
</feature>
<dbReference type="InterPro" id="IPR050553">
    <property type="entry name" value="Thioredoxin_ResA/DsbE_sf"/>
</dbReference>
<dbReference type="Pfam" id="PF08534">
    <property type="entry name" value="Redoxin"/>
    <property type="match status" value="1"/>
</dbReference>
<proteinExistence type="predicted"/>
<dbReference type="PROSITE" id="PS51352">
    <property type="entry name" value="THIOREDOXIN_2"/>
    <property type="match status" value="1"/>
</dbReference>